<dbReference type="SUPFAM" id="SSF47162">
    <property type="entry name" value="Apolipoprotein"/>
    <property type="match status" value="1"/>
</dbReference>
<dbReference type="STRING" id="1841481.ENSSLDP00000009747"/>
<dbReference type="GeneTree" id="ENSGT00940000175701"/>
<protein>
    <recommendedName>
        <fullName evidence="3">Apolipoprotein A-IV a</fullName>
    </recommendedName>
</protein>
<evidence type="ECO:0000313" key="1">
    <source>
        <dbReference type="Ensembl" id="ENSSLDP00000009747.1"/>
    </source>
</evidence>
<evidence type="ECO:0000313" key="2">
    <source>
        <dbReference type="Proteomes" id="UP000261360"/>
    </source>
</evidence>
<accession>A0A3B4X2H8</accession>
<proteinExistence type="predicted"/>
<reference evidence="1" key="2">
    <citation type="submission" date="2025-09" db="UniProtKB">
        <authorList>
            <consortium name="Ensembl"/>
        </authorList>
    </citation>
    <scope>IDENTIFICATION</scope>
</reference>
<reference evidence="1" key="1">
    <citation type="submission" date="2025-08" db="UniProtKB">
        <authorList>
            <consortium name="Ensembl"/>
        </authorList>
    </citation>
    <scope>IDENTIFICATION</scope>
</reference>
<dbReference type="Ensembl" id="ENSSLDT00000010095.1">
    <property type="protein sequence ID" value="ENSSLDP00000009747.1"/>
    <property type="gene ID" value="ENSSLDG00000007740.1"/>
</dbReference>
<dbReference type="Gene3D" id="6.10.250.2890">
    <property type="match status" value="1"/>
</dbReference>
<evidence type="ECO:0008006" key="3">
    <source>
        <dbReference type="Google" id="ProtNLM"/>
    </source>
</evidence>
<name>A0A3B4X2H8_SERLL</name>
<keyword evidence="2" id="KW-1185">Reference proteome</keyword>
<dbReference type="Gene3D" id="1.20.120.20">
    <property type="entry name" value="Apolipoprotein"/>
    <property type="match status" value="1"/>
</dbReference>
<sequence length="162" mass="19032">MFPFSRCNANLVWQNPPKHQVDMVKDAFWDYVARATMTAEDSLKQIRRSELGRDQQVKKDVKTDSTLTESRKLMEKKFPGPLKRNFSVDLMKQKMEQSLEEFQTSMIPLTQNFQTQLKQKTQEIQQNLAPYGEELKDKLDTDVQNLKKQLAALWESFTQLTQ</sequence>
<dbReference type="Proteomes" id="UP000261360">
    <property type="component" value="Unplaced"/>
</dbReference>
<organism evidence="1 2">
    <name type="scientific">Seriola lalandi dorsalis</name>
    <dbReference type="NCBI Taxonomy" id="1841481"/>
    <lineage>
        <taxon>Eukaryota</taxon>
        <taxon>Metazoa</taxon>
        <taxon>Chordata</taxon>
        <taxon>Craniata</taxon>
        <taxon>Vertebrata</taxon>
        <taxon>Euteleostomi</taxon>
        <taxon>Actinopterygii</taxon>
        <taxon>Neopterygii</taxon>
        <taxon>Teleostei</taxon>
        <taxon>Neoteleostei</taxon>
        <taxon>Acanthomorphata</taxon>
        <taxon>Carangaria</taxon>
        <taxon>Carangiformes</taxon>
        <taxon>Carangidae</taxon>
        <taxon>Seriola</taxon>
    </lineage>
</organism>
<dbReference type="AlphaFoldDB" id="A0A3B4X2H8"/>